<dbReference type="Proteomes" id="UP000007587">
    <property type="component" value="Chromosome"/>
</dbReference>
<evidence type="ECO:0000313" key="7">
    <source>
        <dbReference type="Proteomes" id="UP000007587"/>
    </source>
</evidence>
<accession>H8MYM9</accession>
<feature type="region of interest" description="Disordered" evidence="4">
    <location>
        <begin position="1"/>
        <end position="25"/>
    </location>
</feature>
<feature type="domain" description="Carbohydrate-binding module family 96" evidence="5">
    <location>
        <begin position="2"/>
        <end position="149"/>
    </location>
</feature>
<proteinExistence type="predicted"/>
<dbReference type="GO" id="GO:0005576">
    <property type="term" value="C:extracellular region"/>
    <property type="evidence" value="ECO:0007669"/>
    <property type="project" value="UniProtKB-SubCell"/>
</dbReference>
<dbReference type="Gene3D" id="2.80.10.50">
    <property type="match status" value="2"/>
</dbReference>
<protein>
    <recommendedName>
        <fullName evidence="5">Carbohydrate-binding module family 96 domain-containing protein</fullName>
    </recommendedName>
</protein>
<dbReference type="EMBL" id="CP003389">
    <property type="protein sequence ID" value="AFE04899.1"/>
    <property type="molecule type" value="Genomic_DNA"/>
</dbReference>
<evidence type="ECO:0000313" key="6">
    <source>
        <dbReference type="EMBL" id="AFE04899.1"/>
    </source>
</evidence>
<dbReference type="PANTHER" id="PTHR42754:SF1">
    <property type="entry name" value="LIPOPROTEIN"/>
    <property type="match status" value="1"/>
</dbReference>
<keyword evidence="2" id="KW-0964">Secreted</keyword>
<dbReference type="KEGG" id="ccx:COCOR_02888"/>
<dbReference type="HOGENOM" id="CLU_425023_0_0_7"/>
<dbReference type="OrthoDB" id="5522807at2"/>
<dbReference type="InterPro" id="IPR055372">
    <property type="entry name" value="CBM96"/>
</dbReference>
<dbReference type="PANTHER" id="PTHR42754">
    <property type="entry name" value="ENDOGLUCANASE"/>
    <property type="match status" value="1"/>
</dbReference>
<dbReference type="InParanoid" id="H8MYM9"/>
<gene>
    <name evidence="6" type="ordered locus">COCOR_02888</name>
</gene>
<evidence type="ECO:0000259" key="5">
    <source>
        <dbReference type="Pfam" id="PF24517"/>
    </source>
</evidence>
<reference evidence="7" key="2">
    <citation type="submission" date="2012-03" db="EMBL/GenBank/DDBJ databases">
        <title>Genome sequence of the fruiting myxobacterium Corallococcus coralloides DSM 2259.</title>
        <authorList>
            <person name="Huntley S."/>
            <person name="Zhang Y."/>
            <person name="Treuner-Lange A."/>
            <person name="Sensen C.W."/>
            <person name="Sogaard-Andersen L."/>
        </authorList>
    </citation>
    <scope>NUCLEOTIDE SEQUENCE [LARGE SCALE GENOMIC DNA]</scope>
    <source>
        <strain evidence="7">ATCC 25202 / DSM 2259 / NBRC 100086 / M2</strain>
    </source>
</reference>
<sequence length="580" mass="60201">MPPTDDATLASGASEPRGGAPDLVVGGADGSQALLRFFLPQRPGPGLLRARLRLHVKAGSGPAPSLHRLPRTEVDETRRTWSGSAPASEPTEPGEGQATPGTWVEYDVTQRVWERNASSFALMPASQDTLRFHSRESPDVALRPQLLVTYGEDCRARGPVPALSWSRQLGGAERDRHSDLAALPDGGFVVVGSGGFGSTASGSAGGAVITRHAADGTMLWSRTFPLSKSSSVGLNAVAVDDEGGIVVAGGYAGAPDLGAGPLPSVSRGLFVARLGPTGDARWSRGFRVQGYTGVTDVALDAAGNVVLLGALSLTADFGGGVLVGGPFSGSRSDFTEAFLLKLDPSGTHLWSRVFADDAAATTARTLALEDSGHVLVGGLLGEGDMAERTWTRTPFVSRVAPDGTPLWTYRFTGLDGEVVSVARGARGAVLFGANFQGSRTLAGRRVASVQGQDVLFGALSAQGQLLWVRDQPGGGSGSLYRLVSDASGGIALFGWTAEGDLGGGSLAGGNVLARFAPDGTHLWSRSLGRDFGYAESSLHAWPGGGVLLLGSIRSWYALDGDQPQYWSNGDEDLLLLRFGP</sequence>
<dbReference type="NCBIfam" id="NF033679">
    <property type="entry name" value="DNRLRE_dom"/>
    <property type="match status" value="1"/>
</dbReference>
<evidence type="ECO:0000256" key="2">
    <source>
        <dbReference type="ARBA" id="ARBA00022525"/>
    </source>
</evidence>
<evidence type="ECO:0000256" key="3">
    <source>
        <dbReference type="ARBA" id="ARBA00022729"/>
    </source>
</evidence>
<organism evidence="6 7">
    <name type="scientific">Corallococcus coralloides (strain ATCC 25202 / DSM 2259 / NBRC 100086 / M2)</name>
    <name type="common">Myxococcus coralloides</name>
    <dbReference type="NCBI Taxonomy" id="1144275"/>
    <lineage>
        <taxon>Bacteria</taxon>
        <taxon>Pseudomonadati</taxon>
        <taxon>Myxococcota</taxon>
        <taxon>Myxococcia</taxon>
        <taxon>Myxococcales</taxon>
        <taxon>Cystobacterineae</taxon>
        <taxon>Myxococcaceae</taxon>
        <taxon>Corallococcus</taxon>
    </lineage>
</organism>
<dbReference type="STRING" id="1144275.COCOR_02888"/>
<dbReference type="RefSeq" id="WP_014395708.1">
    <property type="nucleotide sequence ID" value="NC_017030.1"/>
</dbReference>
<keyword evidence="7" id="KW-1185">Reference proteome</keyword>
<feature type="compositionally biased region" description="Basic and acidic residues" evidence="4">
    <location>
        <begin position="70"/>
        <end position="79"/>
    </location>
</feature>
<comment type="subcellular location">
    <subcellularLocation>
        <location evidence="1">Secreted</location>
    </subcellularLocation>
</comment>
<dbReference type="eggNOG" id="COG1520">
    <property type="taxonomic scope" value="Bacteria"/>
</dbReference>
<evidence type="ECO:0000256" key="4">
    <source>
        <dbReference type="SAM" id="MobiDB-lite"/>
    </source>
</evidence>
<reference evidence="6 7" key="1">
    <citation type="journal article" date="2012" name="J. Bacteriol.">
        <title>Complete Genome Sequence of the Fruiting Myxobacterium Corallococcus coralloides DSM 2259.</title>
        <authorList>
            <person name="Huntley S."/>
            <person name="Zhang Y."/>
            <person name="Treuner-Lange A."/>
            <person name="Kneip S."/>
            <person name="Sensen C.W."/>
            <person name="Sogaard-Andersen L."/>
        </authorList>
    </citation>
    <scope>NUCLEOTIDE SEQUENCE [LARGE SCALE GENOMIC DNA]</scope>
    <source>
        <strain evidence="7">ATCC 25202 / DSM 2259 / NBRC 100086 / M2</strain>
    </source>
</reference>
<name>H8MYM9_CORCM</name>
<keyword evidence="3" id="KW-0732">Signal</keyword>
<dbReference type="Pfam" id="PF24517">
    <property type="entry name" value="CBM96"/>
    <property type="match status" value="1"/>
</dbReference>
<feature type="region of interest" description="Disordered" evidence="4">
    <location>
        <begin position="59"/>
        <end position="101"/>
    </location>
</feature>
<dbReference type="AlphaFoldDB" id="H8MYM9"/>
<evidence type="ECO:0000256" key="1">
    <source>
        <dbReference type="ARBA" id="ARBA00004613"/>
    </source>
</evidence>